<feature type="compositionally biased region" description="Polar residues" evidence="1">
    <location>
        <begin position="59"/>
        <end position="73"/>
    </location>
</feature>
<sequence length="86" mass="9328">MSIEPSSPNVLSTVALFQSRSSPDSSGSRGWDKSLKTPIRSHKINVGSMTGLKIEEQSAKSAISSTPEEQTQAPVKVSELKKKFEH</sequence>
<protein>
    <submittedName>
        <fullName evidence="2">Uncharacterized protein</fullName>
    </submittedName>
</protein>
<dbReference type="EMBL" id="JAYMGO010000001">
    <property type="protein sequence ID" value="KAL1281212.1"/>
    <property type="molecule type" value="Genomic_DNA"/>
</dbReference>
<evidence type="ECO:0000313" key="3">
    <source>
        <dbReference type="Proteomes" id="UP001558613"/>
    </source>
</evidence>
<accession>A0ABR3NWI3</accession>
<keyword evidence="3" id="KW-1185">Reference proteome</keyword>
<proteinExistence type="predicted"/>
<organism evidence="2 3">
    <name type="scientific">Cirrhinus molitorella</name>
    <name type="common">mud carp</name>
    <dbReference type="NCBI Taxonomy" id="172907"/>
    <lineage>
        <taxon>Eukaryota</taxon>
        <taxon>Metazoa</taxon>
        <taxon>Chordata</taxon>
        <taxon>Craniata</taxon>
        <taxon>Vertebrata</taxon>
        <taxon>Euteleostomi</taxon>
        <taxon>Actinopterygii</taxon>
        <taxon>Neopterygii</taxon>
        <taxon>Teleostei</taxon>
        <taxon>Ostariophysi</taxon>
        <taxon>Cypriniformes</taxon>
        <taxon>Cyprinidae</taxon>
        <taxon>Labeoninae</taxon>
        <taxon>Labeonini</taxon>
        <taxon>Cirrhinus</taxon>
    </lineage>
</organism>
<feature type="region of interest" description="Disordered" evidence="1">
    <location>
        <begin position="57"/>
        <end position="86"/>
    </location>
</feature>
<evidence type="ECO:0000313" key="2">
    <source>
        <dbReference type="EMBL" id="KAL1281212.1"/>
    </source>
</evidence>
<name>A0ABR3NWI3_9TELE</name>
<dbReference type="Proteomes" id="UP001558613">
    <property type="component" value="Unassembled WGS sequence"/>
</dbReference>
<reference evidence="2 3" key="1">
    <citation type="submission" date="2023-09" db="EMBL/GenBank/DDBJ databases">
        <authorList>
            <person name="Wang M."/>
        </authorList>
    </citation>
    <scope>NUCLEOTIDE SEQUENCE [LARGE SCALE GENOMIC DNA]</scope>
    <source>
        <strain evidence="2">GT-2023</strain>
        <tissue evidence="2">Liver</tissue>
    </source>
</reference>
<comment type="caution">
    <text evidence="2">The sequence shown here is derived from an EMBL/GenBank/DDBJ whole genome shotgun (WGS) entry which is preliminary data.</text>
</comment>
<evidence type="ECO:0000256" key="1">
    <source>
        <dbReference type="SAM" id="MobiDB-lite"/>
    </source>
</evidence>
<gene>
    <name evidence="2" type="ORF">QQF64_000015</name>
</gene>